<dbReference type="InterPro" id="IPR002820">
    <property type="entry name" value="Mopterin_CF_biosynth-C_dom"/>
</dbReference>
<dbReference type="Proteomes" id="UP000017836">
    <property type="component" value="Unassembled WGS sequence"/>
</dbReference>
<proteinExistence type="predicted"/>
<comment type="pathway">
    <text evidence="2">Cofactor biosynthesis; molybdopterin biosynthesis.</text>
</comment>
<evidence type="ECO:0000256" key="5">
    <source>
        <dbReference type="ARBA" id="ARBA00023239"/>
    </source>
</evidence>
<dbReference type="Gene3D" id="3.30.70.640">
    <property type="entry name" value="Molybdopterin cofactor biosynthesis C (MoaC) domain"/>
    <property type="match status" value="1"/>
</dbReference>
<dbReference type="OMA" id="IWDMVKS"/>
<keyword evidence="5" id="KW-0456">Lyase</keyword>
<dbReference type="EMBL" id="KI392560">
    <property type="protein sequence ID" value="ERN14093.1"/>
    <property type="molecule type" value="Genomic_DNA"/>
</dbReference>
<dbReference type="InterPro" id="IPR036522">
    <property type="entry name" value="MoaC_sf"/>
</dbReference>
<dbReference type="InterPro" id="IPR023045">
    <property type="entry name" value="MoaC"/>
</dbReference>
<keyword evidence="4" id="KW-0501">Molybdenum cofactor biosynthesis</keyword>
<comment type="catalytic activity">
    <reaction evidence="1">
        <text>(8S)-3',8-cyclo-7,8-dihydroguanosine 5'-triphosphate = cyclic pyranopterin phosphate + diphosphate</text>
        <dbReference type="Rhea" id="RHEA:49580"/>
        <dbReference type="ChEBI" id="CHEBI:33019"/>
        <dbReference type="ChEBI" id="CHEBI:59648"/>
        <dbReference type="ChEBI" id="CHEBI:131766"/>
        <dbReference type="EC" id="4.6.1.17"/>
    </reaction>
</comment>
<organism evidence="8 9">
    <name type="scientific">Amborella trichopoda</name>
    <dbReference type="NCBI Taxonomy" id="13333"/>
    <lineage>
        <taxon>Eukaryota</taxon>
        <taxon>Viridiplantae</taxon>
        <taxon>Streptophyta</taxon>
        <taxon>Embryophyta</taxon>
        <taxon>Tracheophyta</taxon>
        <taxon>Spermatophyta</taxon>
        <taxon>Magnoliopsida</taxon>
        <taxon>Amborellales</taxon>
        <taxon>Amborellaceae</taxon>
        <taxon>Amborella</taxon>
    </lineage>
</organism>
<dbReference type="GO" id="GO:0061799">
    <property type="term" value="F:cyclic pyranopterin monophosphate synthase activity"/>
    <property type="evidence" value="ECO:0007669"/>
    <property type="project" value="UniProtKB-EC"/>
</dbReference>
<keyword evidence="9" id="KW-1185">Reference proteome</keyword>
<gene>
    <name evidence="8" type="ORF">AMTR_s00021p00234080</name>
</gene>
<dbReference type="Gramene" id="ERN14093">
    <property type="protein sequence ID" value="ERN14093"/>
    <property type="gene ID" value="AMTR_s00021p00234080"/>
</dbReference>
<dbReference type="Pfam" id="PF01967">
    <property type="entry name" value="MoaC"/>
    <property type="match status" value="1"/>
</dbReference>
<evidence type="ECO:0000256" key="2">
    <source>
        <dbReference type="ARBA" id="ARBA00005046"/>
    </source>
</evidence>
<dbReference type="eggNOG" id="KOG2876">
    <property type="taxonomic scope" value="Eukaryota"/>
</dbReference>
<feature type="region of interest" description="Disordered" evidence="6">
    <location>
        <begin position="24"/>
        <end position="45"/>
    </location>
</feature>
<dbReference type="STRING" id="13333.W1Q045"/>
<dbReference type="UniPathway" id="UPA00344"/>
<reference evidence="9" key="1">
    <citation type="journal article" date="2013" name="Science">
        <title>The Amborella genome and the evolution of flowering plants.</title>
        <authorList>
            <consortium name="Amborella Genome Project"/>
        </authorList>
    </citation>
    <scope>NUCLEOTIDE SEQUENCE [LARGE SCALE GENOMIC DNA]</scope>
</reference>
<evidence type="ECO:0000313" key="9">
    <source>
        <dbReference type="Proteomes" id="UP000017836"/>
    </source>
</evidence>
<dbReference type="NCBIfam" id="NF006870">
    <property type="entry name" value="PRK09364.1"/>
    <property type="match status" value="1"/>
</dbReference>
<dbReference type="AlphaFoldDB" id="W1Q045"/>
<dbReference type="EC" id="4.6.1.17" evidence="3"/>
<evidence type="ECO:0000259" key="7">
    <source>
        <dbReference type="Pfam" id="PF01967"/>
    </source>
</evidence>
<dbReference type="PANTHER" id="PTHR22960">
    <property type="entry name" value="MOLYBDOPTERIN COFACTOR SYNTHESIS PROTEIN A"/>
    <property type="match status" value="1"/>
</dbReference>
<accession>W1Q045</accession>
<dbReference type="InterPro" id="IPR047594">
    <property type="entry name" value="MoaC_bact/euk"/>
</dbReference>
<evidence type="ECO:0000256" key="3">
    <source>
        <dbReference type="ARBA" id="ARBA00012575"/>
    </source>
</evidence>
<dbReference type="GO" id="GO:0006777">
    <property type="term" value="P:Mo-molybdopterin cofactor biosynthetic process"/>
    <property type="evidence" value="ECO:0007669"/>
    <property type="project" value="UniProtKB-KW"/>
</dbReference>
<sequence>MESVFGKPPCSTSLDAMNHTTLTEEPKAEMTETQPGLTHVDSKGRAQMVDISKKNPDSRRVATAYCKVSLGREAFSLVASNQLSKGDVLSVAKIAGICGAKQTSSLIPLCHNITLESVQVDLRLNEEDWTVEIEGEAATTGKTGVEMEAMTAVAIAGLTVYDMCKGVSKGIRIEGIELRHKSGGKSGNWSRE</sequence>
<feature type="domain" description="Molybdopterin cofactor biosynthesis C (MoaC)" evidence="7">
    <location>
        <begin position="48"/>
        <end position="184"/>
    </location>
</feature>
<evidence type="ECO:0000256" key="4">
    <source>
        <dbReference type="ARBA" id="ARBA00023150"/>
    </source>
</evidence>
<dbReference type="SUPFAM" id="SSF55040">
    <property type="entry name" value="Molybdenum cofactor biosynthesis protein C, MoaC"/>
    <property type="match status" value="1"/>
</dbReference>
<dbReference type="NCBIfam" id="TIGR00581">
    <property type="entry name" value="moaC"/>
    <property type="match status" value="1"/>
</dbReference>
<dbReference type="CDD" id="cd01420">
    <property type="entry name" value="MoaC_PE"/>
    <property type="match status" value="1"/>
</dbReference>
<dbReference type="HOGENOM" id="CLU_074693_0_0_1"/>
<evidence type="ECO:0000313" key="8">
    <source>
        <dbReference type="EMBL" id="ERN14093.1"/>
    </source>
</evidence>
<protein>
    <recommendedName>
        <fullName evidence="3">cyclic pyranopterin monophosphate synthase</fullName>
        <ecNumber evidence="3">4.6.1.17</ecNumber>
    </recommendedName>
</protein>
<dbReference type="PANTHER" id="PTHR22960:SF29">
    <property type="entry name" value="CYCLIC PYRANOPTERIN MONOPHOSPHATE SYNTHASE"/>
    <property type="match status" value="1"/>
</dbReference>
<evidence type="ECO:0000256" key="6">
    <source>
        <dbReference type="SAM" id="MobiDB-lite"/>
    </source>
</evidence>
<evidence type="ECO:0000256" key="1">
    <source>
        <dbReference type="ARBA" id="ARBA00001637"/>
    </source>
</evidence>
<dbReference type="InterPro" id="IPR050105">
    <property type="entry name" value="MoCo_biosynth_MoaA/MoaC"/>
</dbReference>
<name>W1Q045_AMBTC</name>